<comment type="subcellular location">
    <subcellularLocation>
        <location evidence="4">Cytoplasm</location>
    </subcellularLocation>
</comment>
<dbReference type="InterPro" id="IPR035240">
    <property type="entry name" value="SprT_Zn_ribbon"/>
</dbReference>
<dbReference type="NCBIfam" id="NF003339">
    <property type="entry name" value="PRK04351.1"/>
    <property type="match status" value="1"/>
</dbReference>
<dbReference type="HAMAP" id="MF_00745">
    <property type="entry name" value="SprT_like"/>
    <property type="match status" value="1"/>
</dbReference>
<comment type="caution">
    <text evidence="6">The sequence shown here is derived from an EMBL/GenBank/DDBJ whole genome shotgun (WGS) entry which is preliminary data.</text>
</comment>
<feature type="binding site" evidence="4">
    <location>
        <position position="71"/>
    </location>
    <ligand>
        <name>Zn(2+)</name>
        <dbReference type="ChEBI" id="CHEBI:29105"/>
    </ligand>
</feature>
<dbReference type="OrthoDB" id="9799909at2"/>
<dbReference type="AlphaFoldDB" id="A0A366ENH2"/>
<dbReference type="RefSeq" id="WP_113970255.1">
    <property type="nucleotide sequence ID" value="NZ_QNRJ01000010.1"/>
</dbReference>
<sequence length="158" mass="18608">MTDAELQFLVEKISIQSFRKPFLHKAYFNPRLRTTGGRYMLGSHNIDINRKYLDEHGMDELIGIIKHELCHYHLHIEGKGYKHGDEDFKRLLNEVGGPRHCSILTSVNKRKRYLIYVCSKCGLEFKRRRKINLRKYVCGRCKGKLKLVKEVIMKEGKS</sequence>
<dbReference type="GO" id="GO:0005737">
    <property type="term" value="C:cytoplasm"/>
    <property type="evidence" value="ECO:0007669"/>
    <property type="project" value="UniProtKB-SubCell"/>
</dbReference>
<organism evidence="6 7">
    <name type="scientific">Rossellomorea aquimaris</name>
    <dbReference type="NCBI Taxonomy" id="189382"/>
    <lineage>
        <taxon>Bacteria</taxon>
        <taxon>Bacillati</taxon>
        <taxon>Bacillota</taxon>
        <taxon>Bacilli</taxon>
        <taxon>Bacillales</taxon>
        <taxon>Bacillaceae</taxon>
        <taxon>Rossellomorea</taxon>
    </lineage>
</organism>
<evidence type="ECO:0000256" key="2">
    <source>
        <dbReference type="ARBA" id="ARBA00022723"/>
    </source>
</evidence>
<evidence type="ECO:0000256" key="4">
    <source>
        <dbReference type="HAMAP-Rule" id="MF_00745"/>
    </source>
</evidence>
<reference evidence="6 7" key="1">
    <citation type="submission" date="2018-06" db="EMBL/GenBank/DDBJ databases">
        <title>Freshwater and sediment microbial communities from various areas in North America, analyzing microbe dynamics in response to fracking.</title>
        <authorList>
            <person name="Lamendella R."/>
        </authorList>
    </citation>
    <scope>NUCLEOTIDE SEQUENCE [LARGE SCALE GENOMIC DNA]</scope>
    <source>
        <strain evidence="6 7">97B</strain>
    </source>
</reference>
<dbReference type="Pfam" id="PF10263">
    <property type="entry name" value="SprT-like"/>
    <property type="match status" value="1"/>
</dbReference>
<feature type="domain" description="SprT-like" evidence="5">
    <location>
        <begin position="4"/>
        <end position="148"/>
    </location>
</feature>
<dbReference type="GO" id="GO:0006950">
    <property type="term" value="P:response to stress"/>
    <property type="evidence" value="ECO:0007669"/>
    <property type="project" value="UniProtKB-ARBA"/>
</dbReference>
<accession>A0A366ENH2</accession>
<gene>
    <name evidence="6" type="ORF">DET59_110124</name>
</gene>
<comment type="similarity">
    <text evidence="4">Belongs to the SprT family.</text>
</comment>
<evidence type="ECO:0000313" key="7">
    <source>
        <dbReference type="Proteomes" id="UP000252118"/>
    </source>
</evidence>
<dbReference type="InterPro" id="IPR023524">
    <property type="entry name" value="Uncharacterised_SprT-like"/>
</dbReference>
<dbReference type="EMBL" id="QNRJ01000010">
    <property type="protein sequence ID" value="RBP03240.1"/>
    <property type="molecule type" value="Genomic_DNA"/>
</dbReference>
<comment type="cofactor">
    <cofactor evidence="4">
        <name>Zn(2+)</name>
        <dbReference type="ChEBI" id="CHEBI:29105"/>
    </cofactor>
    <text evidence="4">Binds 1 zinc ion.</text>
</comment>
<dbReference type="InterPro" id="IPR006640">
    <property type="entry name" value="SprT-like_domain"/>
</dbReference>
<evidence type="ECO:0000256" key="1">
    <source>
        <dbReference type="ARBA" id="ARBA00022490"/>
    </source>
</evidence>
<evidence type="ECO:0000256" key="3">
    <source>
        <dbReference type="ARBA" id="ARBA00022833"/>
    </source>
</evidence>
<feature type="binding site" evidence="4">
    <location>
        <position position="67"/>
    </location>
    <ligand>
        <name>Zn(2+)</name>
        <dbReference type="ChEBI" id="CHEBI:29105"/>
    </ligand>
</feature>
<keyword evidence="2 4" id="KW-0479">Metal-binding</keyword>
<dbReference type="Pfam" id="PF17283">
    <property type="entry name" value="Zn_ribbon_SprT"/>
    <property type="match status" value="1"/>
</dbReference>
<name>A0A366ENH2_9BACI</name>
<proteinExistence type="inferred from homology"/>
<dbReference type="Proteomes" id="UP000252118">
    <property type="component" value="Unassembled WGS sequence"/>
</dbReference>
<dbReference type="SMART" id="SM00731">
    <property type="entry name" value="SprT"/>
    <property type="match status" value="1"/>
</dbReference>
<dbReference type="GO" id="GO:0008270">
    <property type="term" value="F:zinc ion binding"/>
    <property type="evidence" value="ECO:0007669"/>
    <property type="project" value="UniProtKB-UniRule"/>
</dbReference>
<evidence type="ECO:0000259" key="5">
    <source>
        <dbReference type="SMART" id="SM00731"/>
    </source>
</evidence>
<evidence type="ECO:0000313" key="6">
    <source>
        <dbReference type="EMBL" id="RBP03240.1"/>
    </source>
</evidence>
<feature type="active site" evidence="4">
    <location>
        <position position="68"/>
    </location>
</feature>
<keyword evidence="1 4" id="KW-0963">Cytoplasm</keyword>
<protein>
    <recommendedName>
        <fullName evidence="4">Protein SprT-like</fullName>
    </recommendedName>
</protein>
<keyword evidence="3 4" id="KW-0862">Zinc</keyword>